<evidence type="ECO:0000313" key="3">
    <source>
        <dbReference type="EMBL" id="AIE86365.1"/>
    </source>
</evidence>
<feature type="transmembrane region" description="Helical" evidence="2">
    <location>
        <begin position="36"/>
        <end position="57"/>
    </location>
</feature>
<evidence type="ECO:0000256" key="2">
    <source>
        <dbReference type="SAM" id="Phobius"/>
    </source>
</evidence>
<evidence type="ECO:0000256" key="1">
    <source>
        <dbReference type="SAM" id="MobiDB-lite"/>
    </source>
</evidence>
<dbReference type="KEGG" id="fgi:OP10G_2997"/>
<protein>
    <submittedName>
        <fullName evidence="3">Uncharacterized protein</fullName>
    </submittedName>
</protein>
<feature type="compositionally biased region" description="Polar residues" evidence="1">
    <location>
        <begin position="214"/>
        <end position="228"/>
    </location>
</feature>
<keyword evidence="2" id="KW-1133">Transmembrane helix</keyword>
<dbReference type="Proteomes" id="UP000027982">
    <property type="component" value="Chromosome"/>
</dbReference>
<name>A0A068NUA9_FIMGI</name>
<accession>A0A068NUA9</accession>
<sequence length="228" mass="24528">MGGDKCRSCGFVPVGAGLDKLPKKKKKRNRKYVEPGSARGLLVTLALGMAGVGAWVFKPWEDDWELVRSLFGQGRHHSVVGEWEIVKTLEIKKGKSVFAANRVNKGTLKFSKDGSVKLAFQRGGGKTDAQGKYLVSGRLVAMNSIQASEAQAGILPTSMKLDLSWTGPDSVVASCNGAEAIYLRRHPEGNPLVQLLRMGLKPQKADSPGAMRGSLSTMQTNDQSDSGE</sequence>
<evidence type="ECO:0000313" key="4">
    <source>
        <dbReference type="Proteomes" id="UP000027982"/>
    </source>
</evidence>
<keyword evidence="2" id="KW-0812">Transmembrane</keyword>
<dbReference type="STRING" id="661478.OP10G_2997"/>
<feature type="region of interest" description="Disordered" evidence="1">
    <location>
        <begin position="202"/>
        <end position="228"/>
    </location>
</feature>
<dbReference type="AlphaFoldDB" id="A0A068NUA9"/>
<gene>
    <name evidence="3" type="ORF">OP10G_2997</name>
</gene>
<keyword evidence="2" id="KW-0472">Membrane</keyword>
<keyword evidence="4" id="KW-1185">Reference proteome</keyword>
<dbReference type="EMBL" id="CP007139">
    <property type="protein sequence ID" value="AIE86365.1"/>
    <property type="molecule type" value="Genomic_DNA"/>
</dbReference>
<reference evidence="3 4" key="1">
    <citation type="journal article" date="2014" name="PLoS ONE">
        <title>The first complete genome sequence of the class fimbriimonadia in the phylum armatimonadetes.</title>
        <authorList>
            <person name="Hu Z.Y."/>
            <person name="Wang Y.Z."/>
            <person name="Im W.T."/>
            <person name="Wang S.Y."/>
            <person name="Zhao G.P."/>
            <person name="Zheng H.J."/>
            <person name="Quan Z.X."/>
        </authorList>
    </citation>
    <scope>NUCLEOTIDE SEQUENCE [LARGE SCALE GENOMIC DNA]</scope>
    <source>
        <strain evidence="3">Gsoil 348</strain>
    </source>
</reference>
<dbReference type="HOGENOM" id="CLU_1213344_0_0_0"/>
<organism evidence="3 4">
    <name type="scientific">Fimbriimonas ginsengisoli Gsoil 348</name>
    <dbReference type="NCBI Taxonomy" id="661478"/>
    <lineage>
        <taxon>Bacteria</taxon>
        <taxon>Bacillati</taxon>
        <taxon>Armatimonadota</taxon>
        <taxon>Fimbriimonadia</taxon>
        <taxon>Fimbriimonadales</taxon>
        <taxon>Fimbriimonadaceae</taxon>
        <taxon>Fimbriimonas</taxon>
    </lineage>
</organism>
<proteinExistence type="predicted"/>